<dbReference type="InterPro" id="IPR011320">
    <property type="entry name" value="RNase_H1_N"/>
</dbReference>
<dbReference type="Pfam" id="PF00075">
    <property type="entry name" value="RNase_H"/>
    <property type="match status" value="1"/>
</dbReference>
<dbReference type="GO" id="GO:0004523">
    <property type="term" value="F:RNA-DNA hybrid ribonuclease activity"/>
    <property type="evidence" value="ECO:0007669"/>
    <property type="project" value="UniProtKB-EC"/>
</dbReference>
<sequence>MAKKFYVVWQGRETGIFTTWDQTKKLVDKFPGARYKSFPSQAEAEAAFGKGATSSLSKKAYSKPASAQRKANSPTVTSVSENAKKYDVEIYTDGGCEPNPGKAGSGIAVYRDGELSELWYGLYNAFGTNNTAELNALHQALLIAQKNLEKGKSVHILSDSQYSINCITNWAYGWKQKGWKRKTAGDIKNLEIIQLSHAIYEEIKNKLHISHVAAHVGIEGNELADRMSIYAIDQQDTQFCRYPEPIDLASILSLRAG</sequence>
<evidence type="ECO:0000256" key="1">
    <source>
        <dbReference type="ARBA" id="ARBA00000077"/>
    </source>
</evidence>
<dbReference type="Gene3D" id="3.30.420.10">
    <property type="entry name" value="Ribonuclease H-like superfamily/Ribonuclease H"/>
    <property type="match status" value="1"/>
</dbReference>
<evidence type="ECO:0000256" key="11">
    <source>
        <dbReference type="ARBA" id="ARBA00022801"/>
    </source>
</evidence>
<comment type="similarity">
    <text evidence="4">Belongs to the RNase H family.</text>
</comment>
<evidence type="ECO:0000256" key="4">
    <source>
        <dbReference type="ARBA" id="ARBA00005300"/>
    </source>
</evidence>
<dbReference type="SUPFAM" id="SSF55658">
    <property type="entry name" value="L9 N-domain-like"/>
    <property type="match status" value="1"/>
</dbReference>
<keyword evidence="11" id="KW-0378">Hydrolase</keyword>
<dbReference type="InterPro" id="IPR036397">
    <property type="entry name" value="RNaseH_sf"/>
</dbReference>
<dbReference type="FunFam" id="3.40.970.10:FF:000002">
    <property type="entry name" value="Ribonuclease H"/>
    <property type="match status" value="1"/>
</dbReference>
<keyword evidence="8" id="KW-0540">Nuclease</keyword>
<organism evidence="14 15">
    <name type="scientific">Shewanella atlantica</name>
    <dbReference type="NCBI Taxonomy" id="271099"/>
    <lineage>
        <taxon>Bacteria</taxon>
        <taxon>Pseudomonadati</taxon>
        <taxon>Pseudomonadota</taxon>
        <taxon>Gammaproteobacteria</taxon>
        <taxon>Alteromonadales</taxon>
        <taxon>Shewanellaceae</taxon>
        <taxon>Shewanella</taxon>
    </lineage>
</organism>
<dbReference type="InterPro" id="IPR037056">
    <property type="entry name" value="RNase_H1_N_sf"/>
</dbReference>
<dbReference type="Proteomes" id="UP000282060">
    <property type="component" value="Unassembled WGS sequence"/>
</dbReference>
<dbReference type="PROSITE" id="PS50879">
    <property type="entry name" value="RNASE_H_1"/>
    <property type="match status" value="1"/>
</dbReference>
<comment type="function">
    <text evidence="3">Endonuclease that specifically degrades the RNA of RNA-DNA hybrids.</text>
</comment>
<evidence type="ECO:0000259" key="13">
    <source>
        <dbReference type="PROSITE" id="PS50879"/>
    </source>
</evidence>
<evidence type="ECO:0000256" key="9">
    <source>
        <dbReference type="ARBA" id="ARBA00022723"/>
    </source>
</evidence>
<dbReference type="PIRSF" id="PIRSF036852">
    <property type="entry name" value="Ribonuclease_H1_euk"/>
    <property type="match status" value="1"/>
</dbReference>
<dbReference type="EC" id="3.1.26.4" evidence="6"/>
<dbReference type="GO" id="GO:0000287">
    <property type="term" value="F:magnesium ion binding"/>
    <property type="evidence" value="ECO:0007669"/>
    <property type="project" value="InterPro"/>
</dbReference>
<dbReference type="Pfam" id="PF01693">
    <property type="entry name" value="Cauli_VI"/>
    <property type="match status" value="1"/>
</dbReference>
<dbReference type="InterPro" id="IPR050092">
    <property type="entry name" value="RNase_H"/>
</dbReference>
<dbReference type="InterPro" id="IPR017067">
    <property type="entry name" value="RNase_H1_euk"/>
</dbReference>
<dbReference type="InterPro" id="IPR002156">
    <property type="entry name" value="RNaseH_domain"/>
</dbReference>
<keyword evidence="10" id="KW-0255">Endonuclease</keyword>
<dbReference type="PANTHER" id="PTHR10642">
    <property type="entry name" value="RIBONUCLEASE H1"/>
    <property type="match status" value="1"/>
</dbReference>
<evidence type="ECO:0000256" key="7">
    <source>
        <dbReference type="ARBA" id="ARBA00017721"/>
    </source>
</evidence>
<dbReference type="Gene3D" id="3.40.970.10">
    <property type="entry name" value="Ribonuclease H1, N-terminal domain"/>
    <property type="match status" value="1"/>
</dbReference>
<evidence type="ECO:0000256" key="8">
    <source>
        <dbReference type="ARBA" id="ARBA00022722"/>
    </source>
</evidence>
<comment type="cofactor">
    <cofactor evidence="2">
        <name>Mg(2+)</name>
        <dbReference type="ChEBI" id="CHEBI:18420"/>
    </cofactor>
</comment>
<dbReference type="OrthoDB" id="7845843at2"/>
<proteinExistence type="inferred from homology"/>
<evidence type="ECO:0000256" key="2">
    <source>
        <dbReference type="ARBA" id="ARBA00001946"/>
    </source>
</evidence>
<name>A0A431WG82_9GAMM</name>
<reference evidence="14 15" key="1">
    <citation type="submission" date="2018-12" db="EMBL/GenBank/DDBJ databases">
        <authorList>
            <person name="Yu L."/>
        </authorList>
    </citation>
    <scope>NUCLEOTIDE SEQUENCE [LARGE SCALE GENOMIC DNA]</scope>
    <source>
        <strain evidence="14 15">HAW-EB5</strain>
    </source>
</reference>
<evidence type="ECO:0000256" key="10">
    <source>
        <dbReference type="ARBA" id="ARBA00022759"/>
    </source>
</evidence>
<evidence type="ECO:0000256" key="6">
    <source>
        <dbReference type="ARBA" id="ARBA00012180"/>
    </source>
</evidence>
<feature type="domain" description="RNase H type-1" evidence="13">
    <location>
        <begin position="84"/>
        <end position="233"/>
    </location>
</feature>
<evidence type="ECO:0000256" key="12">
    <source>
        <dbReference type="ARBA" id="ARBA00022842"/>
    </source>
</evidence>
<dbReference type="RefSeq" id="WP_126503582.1">
    <property type="nucleotide sequence ID" value="NZ_RXNV01000001.1"/>
</dbReference>
<dbReference type="GO" id="GO:0043137">
    <property type="term" value="P:DNA replication, removal of RNA primer"/>
    <property type="evidence" value="ECO:0007669"/>
    <property type="project" value="TreeGrafter"/>
</dbReference>
<comment type="catalytic activity">
    <reaction evidence="1">
        <text>Endonucleolytic cleavage to 5'-phosphomonoester.</text>
        <dbReference type="EC" id="3.1.26.4"/>
    </reaction>
</comment>
<comment type="caution">
    <text evidence="14">The sequence shown here is derived from an EMBL/GenBank/DDBJ whole genome shotgun (WGS) entry which is preliminary data.</text>
</comment>
<dbReference type="GO" id="GO:0003676">
    <property type="term" value="F:nucleic acid binding"/>
    <property type="evidence" value="ECO:0007669"/>
    <property type="project" value="InterPro"/>
</dbReference>
<accession>A0A431WG82</accession>
<keyword evidence="12" id="KW-0460">Magnesium</keyword>
<gene>
    <name evidence="14" type="ORF">EKG39_01570</name>
</gene>
<dbReference type="CDD" id="cd09278">
    <property type="entry name" value="RNase_HI_prokaryote_like"/>
    <property type="match status" value="1"/>
</dbReference>
<keyword evidence="9" id="KW-0479">Metal-binding</keyword>
<protein>
    <recommendedName>
        <fullName evidence="7">Ribonuclease H</fullName>
        <ecNumber evidence="6">3.1.26.4</ecNumber>
    </recommendedName>
</protein>
<dbReference type="PANTHER" id="PTHR10642:SF26">
    <property type="entry name" value="RIBONUCLEASE H1"/>
    <property type="match status" value="1"/>
</dbReference>
<evidence type="ECO:0000313" key="15">
    <source>
        <dbReference type="Proteomes" id="UP000282060"/>
    </source>
</evidence>
<evidence type="ECO:0000256" key="5">
    <source>
        <dbReference type="ARBA" id="ARBA00011245"/>
    </source>
</evidence>
<keyword evidence="15" id="KW-1185">Reference proteome</keyword>
<dbReference type="AlphaFoldDB" id="A0A431WG82"/>
<dbReference type="SUPFAM" id="SSF53098">
    <property type="entry name" value="Ribonuclease H-like"/>
    <property type="match status" value="1"/>
</dbReference>
<dbReference type="InterPro" id="IPR012337">
    <property type="entry name" value="RNaseH-like_sf"/>
</dbReference>
<comment type="subunit">
    <text evidence="5">Monomer.</text>
</comment>
<evidence type="ECO:0000256" key="3">
    <source>
        <dbReference type="ARBA" id="ARBA00004065"/>
    </source>
</evidence>
<dbReference type="InterPro" id="IPR009027">
    <property type="entry name" value="Ribosomal_bL9/RNase_H1_N"/>
</dbReference>
<dbReference type="InterPro" id="IPR022892">
    <property type="entry name" value="RNaseHI"/>
</dbReference>
<dbReference type="EMBL" id="RXNV01000001">
    <property type="protein sequence ID" value="RTR34391.1"/>
    <property type="molecule type" value="Genomic_DNA"/>
</dbReference>
<evidence type="ECO:0000313" key="14">
    <source>
        <dbReference type="EMBL" id="RTR34391.1"/>
    </source>
</evidence>